<organism evidence="2 3">
    <name type="scientific">Eumeta variegata</name>
    <name type="common">Bagworm moth</name>
    <name type="synonym">Eumeta japonica</name>
    <dbReference type="NCBI Taxonomy" id="151549"/>
    <lineage>
        <taxon>Eukaryota</taxon>
        <taxon>Metazoa</taxon>
        <taxon>Ecdysozoa</taxon>
        <taxon>Arthropoda</taxon>
        <taxon>Hexapoda</taxon>
        <taxon>Insecta</taxon>
        <taxon>Pterygota</taxon>
        <taxon>Neoptera</taxon>
        <taxon>Endopterygota</taxon>
        <taxon>Lepidoptera</taxon>
        <taxon>Glossata</taxon>
        <taxon>Ditrysia</taxon>
        <taxon>Tineoidea</taxon>
        <taxon>Psychidae</taxon>
        <taxon>Oiketicinae</taxon>
        <taxon>Eumeta</taxon>
    </lineage>
</organism>
<accession>A0A4C1ZT64</accession>
<reference evidence="2 3" key="1">
    <citation type="journal article" date="2019" name="Commun. Biol.">
        <title>The bagworm genome reveals a unique fibroin gene that provides high tensile strength.</title>
        <authorList>
            <person name="Kono N."/>
            <person name="Nakamura H."/>
            <person name="Ohtoshi R."/>
            <person name="Tomita M."/>
            <person name="Numata K."/>
            <person name="Arakawa K."/>
        </authorList>
    </citation>
    <scope>NUCLEOTIDE SEQUENCE [LARGE SCALE GENOMIC DNA]</scope>
</reference>
<protein>
    <submittedName>
        <fullName evidence="2">Uncharacterized protein</fullName>
    </submittedName>
</protein>
<gene>
    <name evidence="2" type="ORF">EVAR_21337_1</name>
</gene>
<sequence length="100" mass="11382">MRVSFGFDTCRYKTREKMITSAHGHSQPQKCPKPQCVPAFWEGIGHLMAGKMSTGRGKATPRRDTRAPAPAPLLTKRENLIFKHDDRSGTFHDYDSLYRC</sequence>
<keyword evidence="3" id="KW-1185">Reference proteome</keyword>
<dbReference type="Proteomes" id="UP000299102">
    <property type="component" value="Unassembled WGS sequence"/>
</dbReference>
<dbReference type="AlphaFoldDB" id="A0A4C1ZT64"/>
<feature type="region of interest" description="Disordered" evidence="1">
    <location>
        <begin position="51"/>
        <end position="72"/>
    </location>
</feature>
<comment type="caution">
    <text evidence="2">The sequence shown here is derived from an EMBL/GenBank/DDBJ whole genome shotgun (WGS) entry which is preliminary data.</text>
</comment>
<evidence type="ECO:0000313" key="2">
    <source>
        <dbReference type="EMBL" id="GBP90229.1"/>
    </source>
</evidence>
<name>A0A4C1ZT64_EUMVA</name>
<dbReference type="EMBL" id="BGZK01002067">
    <property type="protein sequence ID" value="GBP90229.1"/>
    <property type="molecule type" value="Genomic_DNA"/>
</dbReference>
<evidence type="ECO:0000313" key="3">
    <source>
        <dbReference type="Proteomes" id="UP000299102"/>
    </source>
</evidence>
<proteinExistence type="predicted"/>
<evidence type="ECO:0000256" key="1">
    <source>
        <dbReference type="SAM" id="MobiDB-lite"/>
    </source>
</evidence>